<proteinExistence type="predicted"/>
<name>A0A8S5SMP6_9CAUD</name>
<reference evidence="1" key="1">
    <citation type="journal article" date="2021" name="Proc. Natl. Acad. Sci. U.S.A.">
        <title>A Catalog of Tens of Thousands of Viruses from Human Metagenomes Reveals Hidden Associations with Chronic Diseases.</title>
        <authorList>
            <person name="Tisza M.J."/>
            <person name="Buck C.B."/>
        </authorList>
    </citation>
    <scope>NUCLEOTIDE SEQUENCE</scope>
    <source>
        <strain evidence="1">Ct7Qv4</strain>
    </source>
</reference>
<organism evidence="1">
    <name type="scientific">Siphoviridae sp. ct7Qv4</name>
    <dbReference type="NCBI Taxonomy" id="2827786"/>
    <lineage>
        <taxon>Viruses</taxon>
        <taxon>Duplodnaviria</taxon>
        <taxon>Heunggongvirae</taxon>
        <taxon>Uroviricota</taxon>
        <taxon>Caudoviricetes</taxon>
    </lineage>
</organism>
<accession>A0A8S5SMP6</accession>
<sequence length="142" mass="16569">MAKAKRKTNAKTKPVIYLSSVVLHYVNRMYDKLQSDESICYIKQLLSGERLYYEWWAYVKNRYSKNAEIFKAIKRVEDELESRIVTRTLTGRYSAPAGIFLLKAKYGFVDKVVQQLENGKDEDNKAVPLEIVIRGHKEDETD</sequence>
<evidence type="ECO:0000313" key="1">
    <source>
        <dbReference type="EMBL" id="DAF52325.1"/>
    </source>
</evidence>
<dbReference type="SUPFAM" id="SSF48613">
    <property type="entry name" value="Heme oxygenase-like"/>
    <property type="match status" value="1"/>
</dbReference>
<dbReference type="EMBL" id="BK032632">
    <property type="protein sequence ID" value="DAF52325.1"/>
    <property type="molecule type" value="Genomic_DNA"/>
</dbReference>
<dbReference type="InterPro" id="IPR016084">
    <property type="entry name" value="Haem_Oase-like_multi-hlx"/>
</dbReference>
<protein>
    <submittedName>
        <fullName evidence="1">Uncharacterized protein</fullName>
    </submittedName>
</protein>